<reference evidence="3" key="1">
    <citation type="journal article" date="2011" name="Genome Biol.">
        <title>The draft genome of the carcinogenic human liver fluke Clonorchis sinensis.</title>
        <authorList>
            <person name="Wang X."/>
            <person name="Chen W."/>
            <person name="Huang Y."/>
            <person name="Sun J."/>
            <person name="Men J."/>
            <person name="Liu H."/>
            <person name="Luo F."/>
            <person name="Guo L."/>
            <person name="Lv X."/>
            <person name="Deng C."/>
            <person name="Zhou C."/>
            <person name="Fan Y."/>
            <person name="Li X."/>
            <person name="Huang L."/>
            <person name="Hu Y."/>
            <person name="Liang C."/>
            <person name="Hu X."/>
            <person name="Xu J."/>
            <person name="Yu X."/>
        </authorList>
    </citation>
    <scope>NUCLEOTIDE SEQUENCE [LARGE SCALE GENOMIC DNA]</scope>
    <source>
        <strain evidence="3">Henan</strain>
    </source>
</reference>
<dbReference type="GO" id="GO:0006937">
    <property type="term" value="P:regulation of muscle contraction"/>
    <property type="evidence" value="ECO:0007669"/>
    <property type="project" value="InterPro"/>
</dbReference>
<dbReference type="InterPro" id="IPR027707">
    <property type="entry name" value="TNNT"/>
</dbReference>
<dbReference type="InterPro" id="IPR038077">
    <property type="entry name" value="Troponin_sf"/>
</dbReference>
<feature type="region of interest" description="Disordered" evidence="2">
    <location>
        <begin position="19"/>
        <end position="178"/>
    </location>
</feature>
<comment type="similarity">
    <text evidence="1">Belongs to the troponin T family.</text>
</comment>
<dbReference type="EMBL" id="DF142995">
    <property type="protein sequence ID" value="GAA32316.2"/>
    <property type="molecule type" value="Genomic_DNA"/>
</dbReference>
<dbReference type="Gene3D" id="1.20.5.350">
    <property type="match status" value="1"/>
</dbReference>
<proteinExistence type="inferred from homology"/>
<dbReference type="AlphaFoldDB" id="H2KQE7"/>
<keyword evidence="4" id="KW-1185">Reference proteome</keyword>
<evidence type="ECO:0000256" key="2">
    <source>
        <dbReference type="SAM" id="MobiDB-lite"/>
    </source>
</evidence>
<dbReference type="PANTHER" id="PTHR11521">
    <property type="entry name" value="TROPONIN T"/>
    <property type="match status" value="1"/>
</dbReference>
<gene>
    <name evidence="3" type="ORF">CLF_103762</name>
</gene>
<protein>
    <submittedName>
        <fullName evidence="3">Troponin T</fullName>
    </submittedName>
</protein>
<organism evidence="3 4">
    <name type="scientific">Clonorchis sinensis</name>
    <name type="common">Chinese liver fluke</name>
    <dbReference type="NCBI Taxonomy" id="79923"/>
    <lineage>
        <taxon>Eukaryota</taxon>
        <taxon>Metazoa</taxon>
        <taxon>Spiralia</taxon>
        <taxon>Lophotrochozoa</taxon>
        <taxon>Platyhelminthes</taxon>
        <taxon>Trematoda</taxon>
        <taxon>Digenea</taxon>
        <taxon>Opisthorchiida</taxon>
        <taxon>Opisthorchiata</taxon>
        <taxon>Opisthorchiidae</taxon>
        <taxon>Clonorchis</taxon>
    </lineage>
</organism>
<dbReference type="GO" id="GO:0005861">
    <property type="term" value="C:troponin complex"/>
    <property type="evidence" value="ECO:0007669"/>
    <property type="project" value="InterPro"/>
</dbReference>
<evidence type="ECO:0000256" key="1">
    <source>
        <dbReference type="ARBA" id="ARBA00008330"/>
    </source>
</evidence>
<dbReference type="Pfam" id="PF00992">
    <property type="entry name" value="Troponin"/>
    <property type="match status" value="1"/>
</dbReference>
<dbReference type="SUPFAM" id="SSF90250">
    <property type="entry name" value="Troponin coil-coiled subunits"/>
    <property type="match status" value="1"/>
</dbReference>
<feature type="non-terminal residue" evidence="3">
    <location>
        <position position="410"/>
    </location>
</feature>
<sequence length="410" mass="48698">MQFLGDSKEILIYDAVQLNMPHRDHEDGKSEAQIRMEQEAKRRRERAEEEWREYEEFRRGEREKAEEEIRQLKERRERRKAERAEEEKRLAEARLVEEQKRRAEEEERQRKKREEEQRKREERERKRQEWEEKKNANRPNFVINKREGGQEVQSAPQEEKKEEVTKSKEQLEAERRSIIDQRVPPLNVSGMSVEQLKAKAKELHDLLFRIEGENYDLGQRFKRQSYDMQELAERARQMNKGGKARAIPNELDARAAKFSGIPPMVVMYSQYERVKDPRSFSDRRTVFSGENYAEEFHRIAPTHQIVMTEEGFRVMQPEVGCKSRKGPELEKQLLSEATYRCSSVRTQVRIQENGTENGRCKLAIQTEKPLWTELIQATDVFMFTPSDERNSTVILSGLVSIRPGTSDHFR</sequence>
<dbReference type="InterPro" id="IPR001978">
    <property type="entry name" value="Troponin"/>
</dbReference>
<feature type="compositionally biased region" description="Basic and acidic residues" evidence="2">
    <location>
        <begin position="21"/>
        <end position="135"/>
    </location>
</feature>
<dbReference type="GO" id="GO:0005523">
    <property type="term" value="F:tropomyosin binding"/>
    <property type="evidence" value="ECO:0007669"/>
    <property type="project" value="TreeGrafter"/>
</dbReference>
<name>H2KQE7_CLOSI</name>
<dbReference type="GO" id="GO:0006936">
    <property type="term" value="P:muscle contraction"/>
    <property type="evidence" value="ECO:0007669"/>
    <property type="project" value="TreeGrafter"/>
</dbReference>
<accession>H2KQE7</accession>
<dbReference type="PANTHER" id="PTHR11521:SF1">
    <property type="entry name" value="TROPONIN T, SKELETAL MUSCLE"/>
    <property type="match status" value="1"/>
</dbReference>
<feature type="compositionally biased region" description="Basic and acidic residues" evidence="2">
    <location>
        <begin position="157"/>
        <end position="178"/>
    </location>
</feature>
<evidence type="ECO:0000313" key="4">
    <source>
        <dbReference type="Proteomes" id="UP000008909"/>
    </source>
</evidence>
<evidence type="ECO:0000313" key="3">
    <source>
        <dbReference type="EMBL" id="GAA32316.2"/>
    </source>
</evidence>
<dbReference type="GO" id="GO:0045214">
    <property type="term" value="P:sarcomere organization"/>
    <property type="evidence" value="ECO:0007669"/>
    <property type="project" value="TreeGrafter"/>
</dbReference>
<reference key="2">
    <citation type="submission" date="2011-10" db="EMBL/GenBank/DDBJ databases">
        <title>The genome and transcriptome sequence of Clonorchis sinensis provide insights into the carcinogenic liver fluke.</title>
        <authorList>
            <person name="Wang X."/>
            <person name="Huang Y."/>
            <person name="Chen W."/>
            <person name="Liu H."/>
            <person name="Guo L."/>
            <person name="Chen Y."/>
            <person name="Luo F."/>
            <person name="Zhou W."/>
            <person name="Sun J."/>
            <person name="Mao Q."/>
            <person name="Liang P."/>
            <person name="Zhou C."/>
            <person name="Tian Y."/>
            <person name="Men J."/>
            <person name="Lv X."/>
            <person name="Huang L."/>
            <person name="Zhou J."/>
            <person name="Hu Y."/>
            <person name="Li R."/>
            <person name="Zhang F."/>
            <person name="Lei H."/>
            <person name="Li X."/>
            <person name="Hu X."/>
            <person name="Liang C."/>
            <person name="Xu J."/>
            <person name="Wu Z."/>
            <person name="Yu X."/>
        </authorList>
    </citation>
    <scope>NUCLEOTIDE SEQUENCE</scope>
    <source>
        <strain>Henan</strain>
    </source>
</reference>
<dbReference type="Proteomes" id="UP000008909">
    <property type="component" value="Unassembled WGS sequence"/>
</dbReference>